<gene>
    <name evidence="1" type="ORF">PHACADRAFT_201791</name>
</gene>
<dbReference type="KEGG" id="pco:PHACADRAFT_201791"/>
<name>K5VRG0_PHACS</name>
<reference evidence="1 2" key="1">
    <citation type="journal article" date="2012" name="BMC Genomics">
        <title>Comparative genomics of the white-rot fungi, Phanerochaete carnosa and P. chrysosporium, to elucidate the genetic basis of the distinct wood types they colonize.</title>
        <authorList>
            <person name="Suzuki H."/>
            <person name="MacDonald J."/>
            <person name="Syed K."/>
            <person name="Salamov A."/>
            <person name="Hori C."/>
            <person name="Aerts A."/>
            <person name="Henrissat B."/>
            <person name="Wiebenga A."/>
            <person name="vanKuyk P.A."/>
            <person name="Barry K."/>
            <person name="Lindquist E."/>
            <person name="LaButti K."/>
            <person name="Lapidus A."/>
            <person name="Lucas S."/>
            <person name="Coutinho P."/>
            <person name="Gong Y."/>
            <person name="Samejima M."/>
            <person name="Mahadevan R."/>
            <person name="Abou-Zaid M."/>
            <person name="de Vries R.P."/>
            <person name="Igarashi K."/>
            <person name="Yadav J.S."/>
            <person name="Grigoriev I.V."/>
            <person name="Master E.R."/>
        </authorList>
    </citation>
    <scope>NUCLEOTIDE SEQUENCE [LARGE SCALE GENOMIC DNA]</scope>
    <source>
        <strain evidence="1 2">HHB-10118-sp</strain>
    </source>
</reference>
<evidence type="ECO:0000313" key="2">
    <source>
        <dbReference type="Proteomes" id="UP000008370"/>
    </source>
</evidence>
<dbReference type="RefSeq" id="XP_007402130.1">
    <property type="nucleotide sequence ID" value="XM_007402068.1"/>
</dbReference>
<keyword evidence="2" id="KW-1185">Reference proteome</keyword>
<protein>
    <submittedName>
        <fullName evidence="1">Uncharacterized protein</fullName>
    </submittedName>
</protein>
<dbReference type="AlphaFoldDB" id="K5VRG0"/>
<dbReference type="EMBL" id="JH930486">
    <property type="protein sequence ID" value="EKM49315.1"/>
    <property type="molecule type" value="Genomic_DNA"/>
</dbReference>
<dbReference type="HOGENOM" id="CLU_1687273_0_0_1"/>
<dbReference type="GeneID" id="18911705"/>
<dbReference type="Proteomes" id="UP000008370">
    <property type="component" value="Unassembled WGS sequence"/>
</dbReference>
<sequence length="156" mass="18009">MPGILEVTANNPSCFKIGFIDYWEEYLNNNPNCFISWVEWNKKTNKIVSRRLLLGMIIASEWGPKLHQSICALHWLGCVCHMHYYQGILLNIGVIDHSVRFDYCDKVTDQAVLNFFAFVVCPAAERMYKIGIITKRQSELQNGLLTWHIVVCNIIS</sequence>
<evidence type="ECO:0000313" key="1">
    <source>
        <dbReference type="EMBL" id="EKM49315.1"/>
    </source>
</evidence>
<accession>K5VRG0</accession>
<organism evidence="1 2">
    <name type="scientific">Phanerochaete carnosa (strain HHB-10118-sp)</name>
    <name type="common">White-rot fungus</name>
    <name type="synonym">Peniophora carnosa</name>
    <dbReference type="NCBI Taxonomy" id="650164"/>
    <lineage>
        <taxon>Eukaryota</taxon>
        <taxon>Fungi</taxon>
        <taxon>Dikarya</taxon>
        <taxon>Basidiomycota</taxon>
        <taxon>Agaricomycotina</taxon>
        <taxon>Agaricomycetes</taxon>
        <taxon>Polyporales</taxon>
        <taxon>Phanerochaetaceae</taxon>
        <taxon>Phanerochaete</taxon>
    </lineage>
</organism>
<dbReference type="InParanoid" id="K5VRG0"/>
<proteinExistence type="predicted"/>